<feature type="transmembrane region" description="Helical" evidence="1">
    <location>
        <begin position="273"/>
        <end position="297"/>
    </location>
</feature>
<accession>A0A2M7G0K9</accession>
<keyword evidence="1" id="KW-0812">Transmembrane</keyword>
<name>A0A2M7G0K9_9BACT</name>
<evidence type="ECO:0000256" key="1">
    <source>
        <dbReference type="SAM" id="Phobius"/>
    </source>
</evidence>
<dbReference type="Proteomes" id="UP000231019">
    <property type="component" value="Unassembled WGS sequence"/>
</dbReference>
<proteinExistence type="predicted"/>
<evidence type="ECO:0000313" key="3">
    <source>
        <dbReference type="Proteomes" id="UP000231019"/>
    </source>
</evidence>
<sequence>MPETFPCPQCGYENSVAALSCSMCSLVLRRSASASVTEVEGVRQPSAFEEPLLETPSEPEHKSWMEPVFKTKSAKHHLGVGLVLAGIFSLPFFLFKSIGWVFESVVHEMGHTLMAYFMGSIALPAIRLDGHAVTVHLEPSFWLQLLVWWLLILTTVWFGFSKRKPLLISTGLMAVCYPFFAFSEAKEWLFLLAGHGGEMAIATIFLWRSMVPTYKVQEEERTLYAALGWYLWFQNLIMNWNLVYSEESRAWYTENGSFGLENDFVRLADHFGWSLPFLAGVMFFCFLLVPPAGILWARWSEFGRSIVD</sequence>
<dbReference type="AlphaFoldDB" id="A0A2M7G0K9"/>
<evidence type="ECO:0000313" key="2">
    <source>
        <dbReference type="EMBL" id="PIW15251.1"/>
    </source>
</evidence>
<protein>
    <submittedName>
        <fullName evidence="2">Uncharacterized protein</fullName>
    </submittedName>
</protein>
<comment type="caution">
    <text evidence="2">The sequence shown here is derived from an EMBL/GenBank/DDBJ whole genome shotgun (WGS) entry which is preliminary data.</text>
</comment>
<feature type="transmembrane region" description="Helical" evidence="1">
    <location>
        <begin position="141"/>
        <end position="159"/>
    </location>
</feature>
<feature type="transmembrane region" description="Helical" evidence="1">
    <location>
        <begin position="166"/>
        <end position="182"/>
    </location>
</feature>
<keyword evidence="1" id="KW-1133">Transmembrane helix</keyword>
<keyword evidence="1" id="KW-0472">Membrane</keyword>
<reference evidence="2 3" key="1">
    <citation type="submission" date="2017-09" db="EMBL/GenBank/DDBJ databases">
        <title>Depth-based differentiation of microbial function through sediment-hosted aquifers and enrichment of novel symbionts in the deep terrestrial subsurface.</title>
        <authorList>
            <person name="Probst A.J."/>
            <person name="Ladd B."/>
            <person name="Jarett J.K."/>
            <person name="Geller-Mcgrath D.E."/>
            <person name="Sieber C.M."/>
            <person name="Emerson J.B."/>
            <person name="Anantharaman K."/>
            <person name="Thomas B.C."/>
            <person name="Malmstrom R."/>
            <person name="Stieglmeier M."/>
            <person name="Klingl A."/>
            <person name="Woyke T."/>
            <person name="Ryan C.M."/>
            <person name="Banfield J.F."/>
        </authorList>
    </citation>
    <scope>NUCLEOTIDE SEQUENCE [LARGE SCALE GENOMIC DNA]</scope>
    <source>
        <strain evidence="2">CG17_big_fil_post_rev_8_21_14_2_50_48_46</strain>
    </source>
</reference>
<feature type="transmembrane region" description="Helical" evidence="1">
    <location>
        <begin position="78"/>
        <end position="102"/>
    </location>
</feature>
<organism evidence="2 3">
    <name type="scientific">bacterium (Candidatus Blackallbacteria) CG17_big_fil_post_rev_8_21_14_2_50_48_46</name>
    <dbReference type="NCBI Taxonomy" id="2014261"/>
    <lineage>
        <taxon>Bacteria</taxon>
        <taxon>Candidatus Blackallbacteria</taxon>
    </lineage>
</organism>
<feature type="transmembrane region" description="Helical" evidence="1">
    <location>
        <begin position="223"/>
        <end position="243"/>
    </location>
</feature>
<feature type="transmembrane region" description="Helical" evidence="1">
    <location>
        <begin position="188"/>
        <end position="211"/>
    </location>
</feature>
<dbReference type="EMBL" id="PFFQ01000053">
    <property type="protein sequence ID" value="PIW15251.1"/>
    <property type="molecule type" value="Genomic_DNA"/>
</dbReference>
<gene>
    <name evidence="2" type="ORF">COW36_17685</name>
</gene>